<dbReference type="InterPro" id="IPR051446">
    <property type="entry name" value="HTH_trans_reg/aminotransferase"/>
</dbReference>
<evidence type="ECO:0000256" key="2">
    <source>
        <dbReference type="ARBA" id="ARBA00022898"/>
    </source>
</evidence>
<evidence type="ECO:0000313" key="9">
    <source>
        <dbReference type="Proteomes" id="UP000184388"/>
    </source>
</evidence>
<dbReference type="CDD" id="cd00609">
    <property type="entry name" value="AAT_like"/>
    <property type="match status" value="1"/>
</dbReference>
<proteinExistence type="inferred from homology"/>
<gene>
    <name evidence="8" type="ORF">SAMN05216268_13810</name>
</gene>
<dbReference type="Pfam" id="PF00392">
    <property type="entry name" value="GntR"/>
    <property type="match status" value="1"/>
</dbReference>
<dbReference type="Gene3D" id="1.10.10.10">
    <property type="entry name" value="Winged helix-like DNA-binding domain superfamily/Winged helix DNA-binding domain"/>
    <property type="match status" value="1"/>
</dbReference>
<dbReference type="SUPFAM" id="SSF53383">
    <property type="entry name" value="PLP-dependent transferases"/>
    <property type="match status" value="1"/>
</dbReference>
<evidence type="ECO:0000256" key="5">
    <source>
        <dbReference type="ARBA" id="ARBA00023163"/>
    </source>
</evidence>
<dbReference type="CDD" id="cd07377">
    <property type="entry name" value="WHTH_GntR"/>
    <property type="match status" value="1"/>
</dbReference>
<dbReference type="PANTHER" id="PTHR46577">
    <property type="entry name" value="HTH-TYPE TRANSCRIPTIONAL REGULATORY PROTEIN GABR"/>
    <property type="match status" value="1"/>
</dbReference>
<protein>
    <submittedName>
        <fullName evidence="8">GntR family transcriptional regulator / MocR family aminotransferase</fullName>
    </submittedName>
</protein>
<dbReference type="GO" id="GO:0003700">
    <property type="term" value="F:DNA-binding transcription factor activity"/>
    <property type="evidence" value="ECO:0007669"/>
    <property type="project" value="InterPro"/>
</dbReference>
<dbReference type="PROSITE" id="PS50949">
    <property type="entry name" value="HTH_GNTR"/>
    <property type="match status" value="1"/>
</dbReference>
<evidence type="ECO:0000256" key="4">
    <source>
        <dbReference type="ARBA" id="ARBA00023125"/>
    </source>
</evidence>
<dbReference type="PANTHER" id="PTHR46577:SF1">
    <property type="entry name" value="HTH-TYPE TRANSCRIPTIONAL REGULATORY PROTEIN GABR"/>
    <property type="match status" value="1"/>
</dbReference>
<keyword evidence="4" id="KW-0238">DNA-binding</keyword>
<feature type="domain" description="HTH gntR-type" evidence="7">
    <location>
        <begin position="15"/>
        <end position="83"/>
    </location>
</feature>
<evidence type="ECO:0000313" key="8">
    <source>
        <dbReference type="EMBL" id="SHN33083.1"/>
    </source>
</evidence>
<keyword evidence="8" id="KW-0032">Aminotransferase</keyword>
<evidence type="ECO:0000259" key="7">
    <source>
        <dbReference type="PROSITE" id="PS50949"/>
    </source>
</evidence>
<dbReference type="PRINTS" id="PR00035">
    <property type="entry name" value="HTHGNTR"/>
</dbReference>
<dbReference type="InterPro" id="IPR036390">
    <property type="entry name" value="WH_DNA-bd_sf"/>
</dbReference>
<dbReference type="Proteomes" id="UP000184388">
    <property type="component" value="Unassembled WGS sequence"/>
</dbReference>
<dbReference type="Pfam" id="PF00155">
    <property type="entry name" value="Aminotran_1_2"/>
    <property type="match status" value="1"/>
</dbReference>
<keyword evidence="8" id="KW-0808">Transferase</keyword>
<dbReference type="GO" id="GO:0008483">
    <property type="term" value="F:transaminase activity"/>
    <property type="evidence" value="ECO:0007669"/>
    <property type="project" value="UniProtKB-KW"/>
</dbReference>
<organism evidence="8 9">
    <name type="scientific">Streptomyces yunnanensis</name>
    <dbReference type="NCBI Taxonomy" id="156453"/>
    <lineage>
        <taxon>Bacteria</taxon>
        <taxon>Bacillati</taxon>
        <taxon>Actinomycetota</taxon>
        <taxon>Actinomycetes</taxon>
        <taxon>Kitasatosporales</taxon>
        <taxon>Streptomycetaceae</taxon>
        <taxon>Streptomyces</taxon>
    </lineage>
</organism>
<evidence type="ECO:0000256" key="1">
    <source>
        <dbReference type="ARBA" id="ARBA00005384"/>
    </source>
</evidence>
<dbReference type="SMART" id="SM00345">
    <property type="entry name" value="HTH_GNTR"/>
    <property type="match status" value="1"/>
</dbReference>
<reference evidence="9" key="1">
    <citation type="submission" date="2016-11" db="EMBL/GenBank/DDBJ databases">
        <authorList>
            <person name="Jaros S."/>
            <person name="Januszkiewicz K."/>
            <person name="Wedrychowicz H."/>
        </authorList>
    </citation>
    <scope>NUCLEOTIDE SEQUENCE [LARGE SCALE GENOMIC DNA]</scope>
    <source>
        <strain evidence="9">CGMCC 4.3555</strain>
    </source>
</reference>
<feature type="region of interest" description="Disordered" evidence="6">
    <location>
        <begin position="78"/>
        <end position="97"/>
    </location>
</feature>
<evidence type="ECO:0000256" key="6">
    <source>
        <dbReference type="SAM" id="MobiDB-lite"/>
    </source>
</evidence>
<dbReference type="EMBL" id="FRBK01000038">
    <property type="protein sequence ID" value="SHN33083.1"/>
    <property type="molecule type" value="Genomic_DNA"/>
</dbReference>
<dbReference type="AlphaFoldDB" id="A0A9X8N9C6"/>
<comment type="similarity">
    <text evidence="1">In the C-terminal section; belongs to the class-I pyridoxal-phosphate-dependent aminotransferase family.</text>
</comment>
<dbReference type="GO" id="GO:0030170">
    <property type="term" value="F:pyridoxal phosphate binding"/>
    <property type="evidence" value="ECO:0007669"/>
    <property type="project" value="InterPro"/>
</dbReference>
<dbReference type="InterPro" id="IPR036388">
    <property type="entry name" value="WH-like_DNA-bd_sf"/>
</dbReference>
<comment type="caution">
    <text evidence="8">The sequence shown here is derived from an EMBL/GenBank/DDBJ whole genome shotgun (WGS) entry which is preliminary data.</text>
</comment>
<dbReference type="InterPro" id="IPR015424">
    <property type="entry name" value="PyrdxlP-dep_Trfase"/>
</dbReference>
<keyword evidence="2" id="KW-0663">Pyridoxal phosphate</keyword>
<dbReference type="Gene3D" id="3.40.640.10">
    <property type="entry name" value="Type I PLP-dependent aspartate aminotransferase-like (Major domain)"/>
    <property type="match status" value="1"/>
</dbReference>
<name>A0A9X8N9C6_9ACTN</name>
<evidence type="ECO:0000256" key="3">
    <source>
        <dbReference type="ARBA" id="ARBA00023015"/>
    </source>
</evidence>
<sequence length="498" mass="53703">MSWHALIDVSRNSALPLTAQIESTLRRDIAAGVLHPGTPLPSSRQLAEDLGVSRSVVVEAYGRLIAEGYLEAVRGSGTRVAPHTAPPAPPTRPTLLDDGLVPPARWDLRTGTAGPTGFPHREWLASYQRALGGAAPQDLDYPPLSGVGALREELAQYLGRARGVLTTPGQVMVMSGFAQALGLLCSVLSDQGVDRIAMEDPCHHRQRQFLQEVGQRPVPVPVDAEGIDVDVLARTGARAVLVTPAHQFPTGATLTTARREALIRWARDVDAWVIEDDYDGDLWLERGARPPALQRLAPERVVYGGTASKSLAPGLRFGWLAAPARLLAPLERMRSHRDLGSDVFTQLAFAEFLRSGHFDRHLRRRRAGYRIRRETLVQSVLRHLPGARVEGAAAGLHTYVRLPPRTDEAALVERALRRSVLVRGGRLYHARPERAAPALVLGYATVPGTGIAEAVQALGAAYRAGEGPVPVPVPAPAPAPARKFPNSCIPPSVMMLSG</sequence>
<dbReference type="SUPFAM" id="SSF46785">
    <property type="entry name" value="Winged helix' DNA-binding domain"/>
    <property type="match status" value="1"/>
</dbReference>
<keyword evidence="3" id="KW-0805">Transcription regulation</keyword>
<dbReference type="GO" id="GO:0003677">
    <property type="term" value="F:DNA binding"/>
    <property type="evidence" value="ECO:0007669"/>
    <property type="project" value="UniProtKB-KW"/>
</dbReference>
<dbReference type="InterPro" id="IPR004839">
    <property type="entry name" value="Aminotransferase_I/II_large"/>
</dbReference>
<accession>A0A9X8N9C6</accession>
<keyword evidence="5" id="KW-0804">Transcription</keyword>
<dbReference type="InterPro" id="IPR015421">
    <property type="entry name" value="PyrdxlP-dep_Trfase_major"/>
</dbReference>
<dbReference type="InterPro" id="IPR000524">
    <property type="entry name" value="Tscrpt_reg_HTH_GntR"/>
</dbReference>